<organism evidence="2 3">
    <name type="scientific">Nocardioides panaciterrulae</name>
    <dbReference type="NCBI Taxonomy" id="661492"/>
    <lineage>
        <taxon>Bacteria</taxon>
        <taxon>Bacillati</taxon>
        <taxon>Actinomycetota</taxon>
        <taxon>Actinomycetes</taxon>
        <taxon>Propionibacteriales</taxon>
        <taxon>Nocardioidaceae</taxon>
        <taxon>Nocardioides</taxon>
    </lineage>
</organism>
<accession>A0A7Y9JBJ6</accession>
<gene>
    <name evidence="2" type="ORF">BJZ21_002945</name>
</gene>
<proteinExistence type="predicted"/>
<evidence type="ECO:0000313" key="2">
    <source>
        <dbReference type="EMBL" id="NYD42862.1"/>
    </source>
</evidence>
<feature type="region of interest" description="Disordered" evidence="1">
    <location>
        <begin position="127"/>
        <end position="148"/>
    </location>
</feature>
<comment type="caution">
    <text evidence="2">The sequence shown here is derived from an EMBL/GenBank/DDBJ whole genome shotgun (WGS) entry which is preliminary data.</text>
</comment>
<dbReference type="Proteomes" id="UP000535511">
    <property type="component" value="Unassembled WGS sequence"/>
</dbReference>
<name>A0A7Y9JBJ6_9ACTN</name>
<sequence>MTMVTDPDTPDVPERHSVPERLVRLADRYAAEGDVRRAQIAAWAADVYVLEELLWENGLAEAADPVAQLAAVGEAVASALETLADGTTGELTPRAVAEAARWAMVSTFDESVHEVLLAQLPALDGLDALDPQTTAPRPPRKEHPALARLDGRCPEDLVAELREAAADCLHVGEVMLVEGEETAAGRMAHQADVATFEAYLIAAALHAGDHDLATVDLRWDLAGDLDPDAFTAGNDRGDVFATLRRELISLVGSAEMETLWRSFESADGP</sequence>
<evidence type="ECO:0000256" key="1">
    <source>
        <dbReference type="SAM" id="MobiDB-lite"/>
    </source>
</evidence>
<evidence type="ECO:0000313" key="3">
    <source>
        <dbReference type="Proteomes" id="UP000535511"/>
    </source>
</evidence>
<dbReference type="EMBL" id="JACCBG010000001">
    <property type="protein sequence ID" value="NYD42862.1"/>
    <property type="molecule type" value="Genomic_DNA"/>
</dbReference>
<dbReference type="AlphaFoldDB" id="A0A7Y9JBJ6"/>
<protein>
    <submittedName>
        <fullName evidence="2">Uncharacterized protein</fullName>
    </submittedName>
</protein>
<dbReference type="RefSeq" id="WP_179664445.1">
    <property type="nucleotide sequence ID" value="NZ_JACCBG010000001.1"/>
</dbReference>
<reference evidence="2 3" key="1">
    <citation type="submission" date="2020-07" db="EMBL/GenBank/DDBJ databases">
        <title>Sequencing the genomes of 1000 actinobacteria strains.</title>
        <authorList>
            <person name="Klenk H.-P."/>
        </authorList>
    </citation>
    <scope>NUCLEOTIDE SEQUENCE [LARGE SCALE GENOMIC DNA]</scope>
    <source>
        <strain evidence="2 3">DSM 21350</strain>
    </source>
</reference>
<keyword evidence="3" id="KW-1185">Reference proteome</keyword>
<feature type="compositionally biased region" description="Basic and acidic residues" evidence="1">
    <location>
        <begin position="139"/>
        <end position="148"/>
    </location>
</feature>